<name>A0A2N5SYX1_9BASI</name>
<evidence type="ECO:0000313" key="2">
    <source>
        <dbReference type="EMBL" id="PLW18402.1"/>
    </source>
</evidence>
<keyword evidence="3" id="KW-1185">Reference proteome</keyword>
<gene>
    <name evidence="2" type="ORF">PCANC_08840</name>
</gene>
<organism evidence="2 3">
    <name type="scientific">Puccinia coronata f. sp. avenae</name>
    <dbReference type="NCBI Taxonomy" id="200324"/>
    <lineage>
        <taxon>Eukaryota</taxon>
        <taxon>Fungi</taxon>
        <taxon>Dikarya</taxon>
        <taxon>Basidiomycota</taxon>
        <taxon>Pucciniomycotina</taxon>
        <taxon>Pucciniomycetes</taxon>
        <taxon>Pucciniales</taxon>
        <taxon>Pucciniaceae</taxon>
        <taxon>Puccinia</taxon>
    </lineage>
</organism>
<keyword evidence="1" id="KW-0732">Signal</keyword>
<proteinExistence type="predicted"/>
<feature type="chain" id="PRO_5014834003" evidence="1">
    <location>
        <begin position="26"/>
        <end position="106"/>
    </location>
</feature>
<accession>A0A2N5SYX1</accession>
<evidence type="ECO:0000313" key="3">
    <source>
        <dbReference type="Proteomes" id="UP000235388"/>
    </source>
</evidence>
<dbReference type="EMBL" id="PGCJ01000832">
    <property type="protein sequence ID" value="PLW18402.1"/>
    <property type="molecule type" value="Genomic_DNA"/>
</dbReference>
<dbReference type="AlphaFoldDB" id="A0A2N5SYX1"/>
<comment type="caution">
    <text evidence="2">The sequence shown here is derived from an EMBL/GenBank/DDBJ whole genome shotgun (WGS) entry which is preliminary data.</text>
</comment>
<dbReference type="Proteomes" id="UP000235388">
    <property type="component" value="Unassembled WGS sequence"/>
</dbReference>
<protein>
    <submittedName>
        <fullName evidence="2">Uncharacterized protein</fullName>
    </submittedName>
</protein>
<evidence type="ECO:0000256" key="1">
    <source>
        <dbReference type="SAM" id="SignalP"/>
    </source>
</evidence>
<sequence>MAKYCYFAILVLVALHNQIFDNGSGNQNFNDGNANFQTQPPEGDDHWVAQPWNDKGSWVSQPWNDKGDWVPQPENEKEHIRFFLQRYWARQFLIPRYLDPRKIDGF</sequence>
<reference evidence="2 3" key="1">
    <citation type="submission" date="2017-11" db="EMBL/GenBank/DDBJ databases">
        <title>De novo assembly and phasing of dikaryotic genomes from two isolates of Puccinia coronata f. sp. avenae, the causal agent of oat crown rust.</title>
        <authorList>
            <person name="Miller M.E."/>
            <person name="Zhang Y."/>
            <person name="Omidvar V."/>
            <person name="Sperschneider J."/>
            <person name="Schwessinger B."/>
            <person name="Raley C."/>
            <person name="Palmer J.M."/>
            <person name="Garnica D."/>
            <person name="Upadhyaya N."/>
            <person name="Rathjen J."/>
            <person name="Taylor J.M."/>
            <person name="Park R.F."/>
            <person name="Dodds P.N."/>
            <person name="Hirsch C.D."/>
            <person name="Kianian S.F."/>
            <person name="Figueroa M."/>
        </authorList>
    </citation>
    <scope>NUCLEOTIDE SEQUENCE [LARGE SCALE GENOMIC DNA]</scope>
    <source>
        <strain evidence="2">12NC29</strain>
    </source>
</reference>
<feature type="signal peptide" evidence="1">
    <location>
        <begin position="1"/>
        <end position="25"/>
    </location>
</feature>